<evidence type="ECO:0000313" key="1">
    <source>
        <dbReference type="EMBL" id="SNS35234.1"/>
    </source>
</evidence>
<protein>
    <submittedName>
        <fullName evidence="1">Uncharacterized protein</fullName>
    </submittedName>
</protein>
<dbReference type="OrthoDB" id="1030126at2"/>
<dbReference type="RefSeq" id="WP_089318526.1">
    <property type="nucleotide sequence ID" value="NZ_FZOQ01000005.1"/>
</dbReference>
<name>A0A239DUJ1_9BACT</name>
<dbReference type="Proteomes" id="UP000198432">
    <property type="component" value="Unassembled WGS sequence"/>
</dbReference>
<organism evidence="1 2">
    <name type="scientific">Pontibacter ummariensis</name>
    <dbReference type="NCBI Taxonomy" id="1610492"/>
    <lineage>
        <taxon>Bacteria</taxon>
        <taxon>Pseudomonadati</taxon>
        <taxon>Bacteroidota</taxon>
        <taxon>Cytophagia</taxon>
        <taxon>Cytophagales</taxon>
        <taxon>Hymenobacteraceae</taxon>
        <taxon>Pontibacter</taxon>
    </lineage>
</organism>
<dbReference type="EMBL" id="FZOQ01000005">
    <property type="protein sequence ID" value="SNS35234.1"/>
    <property type="molecule type" value="Genomic_DNA"/>
</dbReference>
<sequence length="119" mass="14145">MIKVKHPLERCNRTQEETITKLPEAERRFHELMFSYGNAVYRYHQAAAAHEPSHQDYEEWLEGLPLNIARDMAAKGFVWCRTVLSFTRYVQEKNDVGQEEYVRDLMGEEEFEEYRALTA</sequence>
<keyword evidence="2" id="KW-1185">Reference proteome</keyword>
<evidence type="ECO:0000313" key="2">
    <source>
        <dbReference type="Proteomes" id="UP000198432"/>
    </source>
</evidence>
<gene>
    <name evidence="1" type="ORF">SAMN06296052_105100</name>
</gene>
<proteinExistence type="predicted"/>
<dbReference type="AlphaFoldDB" id="A0A239DUJ1"/>
<reference evidence="2" key="1">
    <citation type="submission" date="2017-06" db="EMBL/GenBank/DDBJ databases">
        <authorList>
            <person name="Varghese N."/>
            <person name="Submissions S."/>
        </authorList>
    </citation>
    <scope>NUCLEOTIDE SEQUENCE [LARGE SCALE GENOMIC DNA]</scope>
    <source>
        <strain evidence="2">NKM1</strain>
    </source>
</reference>
<accession>A0A239DUJ1</accession>